<reference evidence="1 2" key="1">
    <citation type="submission" date="2023-07" db="EMBL/GenBank/DDBJ databases">
        <authorList>
            <person name="Lian W.-H."/>
        </authorList>
    </citation>
    <scope>NUCLEOTIDE SEQUENCE [LARGE SCALE GENOMIC DNA]</scope>
    <source>
        <strain evidence="1 2">SYSU DXS3180</strain>
    </source>
</reference>
<evidence type="ECO:0000313" key="2">
    <source>
        <dbReference type="Proteomes" id="UP001560573"/>
    </source>
</evidence>
<dbReference type="Proteomes" id="UP001560573">
    <property type="component" value="Unassembled WGS sequence"/>
</dbReference>
<proteinExistence type="predicted"/>
<sequence length="136" mass="15682">MNKFTIFFSSGGGDQLKIVDSYWKKISQIFDKLSKKEYSSEIENFHIALRVDGEFISFGDPEGCSNLRYLKTKKTIANTISFGKKILKNEGILKKFMAENLVKAFEQMTGKLLREKINIEKDDLMNDLKTLIDKEL</sequence>
<gene>
    <name evidence="1" type="ORF">QTN47_11540</name>
</gene>
<dbReference type="RefSeq" id="WP_369329541.1">
    <property type="nucleotide sequence ID" value="NZ_JAULBC010000003.1"/>
</dbReference>
<dbReference type="EMBL" id="JAULBC010000003">
    <property type="protein sequence ID" value="MEX6688133.1"/>
    <property type="molecule type" value="Genomic_DNA"/>
</dbReference>
<accession>A0ABV3ZE48</accession>
<name>A0ABV3ZE48_9BACT</name>
<comment type="caution">
    <text evidence="1">The sequence shown here is derived from an EMBL/GenBank/DDBJ whole genome shotgun (WGS) entry which is preliminary data.</text>
</comment>
<evidence type="ECO:0000313" key="1">
    <source>
        <dbReference type="EMBL" id="MEX6688133.1"/>
    </source>
</evidence>
<protein>
    <submittedName>
        <fullName evidence="1">Uncharacterized protein</fullName>
    </submittedName>
</protein>
<keyword evidence="2" id="KW-1185">Reference proteome</keyword>
<organism evidence="1 2">
    <name type="scientific">Danxiaibacter flavus</name>
    <dbReference type="NCBI Taxonomy" id="3049108"/>
    <lineage>
        <taxon>Bacteria</taxon>
        <taxon>Pseudomonadati</taxon>
        <taxon>Bacteroidota</taxon>
        <taxon>Chitinophagia</taxon>
        <taxon>Chitinophagales</taxon>
        <taxon>Chitinophagaceae</taxon>
        <taxon>Danxiaibacter</taxon>
    </lineage>
</organism>